<comment type="similarity">
    <text evidence="1 3">Belongs to the short-chain dehydrogenases/reductases (SDR) family.</text>
</comment>
<evidence type="ECO:0000313" key="6">
    <source>
        <dbReference type="Proteomes" id="UP000267128"/>
    </source>
</evidence>
<dbReference type="RefSeq" id="WP_123228040.1">
    <property type="nucleotide sequence ID" value="NZ_RJSE01000007.1"/>
</dbReference>
<gene>
    <name evidence="5" type="ORF">EFK50_13440</name>
</gene>
<dbReference type="PRINTS" id="PR00081">
    <property type="entry name" value="GDHRDH"/>
</dbReference>
<evidence type="ECO:0000256" key="1">
    <source>
        <dbReference type="ARBA" id="ARBA00006484"/>
    </source>
</evidence>
<protein>
    <submittedName>
        <fullName evidence="5">SDR family oxidoreductase</fullName>
    </submittedName>
</protein>
<evidence type="ECO:0000313" key="5">
    <source>
        <dbReference type="EMBL" id="RNL62746.1"/>
    </source>
</evidence>
<evidence type="ECO:0000259" key="4">
    <source>
        <dbReference type="SMART" id="SM00822"/>
    </source>
</evidence>
<dbReference type="Gene3D" id="3.40.50.720">
    <property type="entry name" value="NAD(P)-binding Rossmann-like Domain"/>
    <property type="match status" value="1"/>
</dbReference>
<dbReference type="InterPro" id="IPR002347">
    <property type="entry name" value="SDR_fam"/>
</dbReference>
<dbReference type="PRINTS" id="PR00080">
    <property type="entry name" value="SDRFAMILY"/>
</dbReference>
<evidence type="ECO:0000256" key="2">
    <source>
        <dbReference type="ARBA" id="ARBA00023002"/>
    </source>
</evidence>
<dbReference type="PROSITE" id="PS00061">
    <property type="entry name" value="ADH_SHORT"/>
    <property type="match status" value="1"/>
</dbReference>
<dbReference type="CDD" id="cd05233">
    <property type="entry name" value="SDR_c"/>
    <property type="match status" value="1"/>
</dbReference>
<dbReference type="AlphaFoldDB" id="A0A3N0CIA6"/>
<dbReference type="EMBL" id="RJSE01000007">
    <property type="protein sequence ID" value="RNL62746.1"/>
    <property type="molecule type" value="Genomic_DNA"/>
</dbReference>
<sequence length="298" mass="31992">MKRSLKGKRIVVTGGARGIGEQVARLAGARGAQVAIIGLEPERLREVAAELGRDSVWRYADVRDAPTFRDAIDACADEMGGIDAVVANAGIAGYGTVRQVDDASFERVIDVNLNGTFRTLKYSTYHLERTRGHVVVIASAMSFLALPSMASYSASKAGVEMLALAYRQEVAHLGITVGLVHPSWIDTDLVRGADADLPSFQALRSKLPYPGNVTTTVEEAARAIVNGLAKRRARVFVPQAVVVAHWAKALVSSALVWPWSRRFAADAVPTLEREVDALGRNDQLTGPVPQRSAHAAIS</sequence>
<dbReference type="NCBIfam" id="NF004526">
    <property type="entry name" value="PRK05872.1"/>
    <property type="match status" value="1"/>
</dbReference>
<name>A0A3N0CIA6_9ACTN</name>
<dbReference type="InterPro" id="IPR057326">
    <property type="entry name" value="KR_dom"/>
</dbReference>
<feature type="domain" description="Ketoreductase" evidence="4">
    <location>
        <begin position="8"/>
        <end position="187"/>
    </location>
</feature>
<proteinExistence type="inferred from homology"/>
<dbReference type="InterPro" id="IPR020904">
    <property type="entry name" value="Sc_DH/Rdtase_CS"/>
</dbReference>
<accession>A0A3N0CIA6</accession>
<comment type="caution">
    <text evidence="5">The sequence shown here is derived from an EMBL/GenBank/DDBJ whole genome shotgun (WGS) entry which is preliminary data.</text>
</comment>
<keyword evidence="6" id="KW-1185">Reference proteome</keyword>
<keyword evidence="2" id="KW-0560">Oxidoreductase</keyword>
<dbReference type="SUPFAM" id="SSF51735">
    <property type="entry name" value="NAD(P)-binding Rossmann-fold domains"/>
    <property type="match status" value="1"/>
</dbReference>
<dbReference type="OrthoDB" id="3212478at2"/>
<dbReference type="PANTHER" id="PTHR44196:SF1">
    <property type="entry name" value="DEHYDROGENASE_REDUCTASE SDR FAMILY MEMBER 7B"/>
    <property type="match status" value="1"/>
</dbReference>
<dbReference type="GO" id="GO:0016491">
    <property type="term" value="F:oxidoreductase activity"/>
    <property type="evidence" value="ECO:0007669"/>
    <property type="project" value="UniProtKB-KW"/>
</dbReference>
<dbReference type="PANTHER" id="PTHR44196">
    <property type="entry name" value="DEHYDROGENASE/REDUCTASE SDR FAMILY MEMBER 7B"/>
    <property type="match status" value="1"/>
</dbReference>
<organism evidence="5 6">
    <name type="scientific">Nocardioides marmoriginsengisoli</name>
    <dbReference type="NCBI Taxonomy" id="661483"/>
    <lineage>
        <taxon>Bacteria</taxon>
        <taxon>Bacillati</taxon>
        <taxon>Actinomycetota</taxon>
        <taxon>Actinomycetes</taxon>
        <taxon>Propionibacteriales</taxon>
        <taxon>Nocardioidaceae</taxon>
        <taxon>Nocardioides</taxon>
    </lineage>
</organism>
<dbReference type="Pfam" id="PF00106">
    <property type="entry name" value="adh_short"/>
    <property type="match status" value="1"/>
</dbReference>
<dbReference type="InterPro" id="IPR036291">
    <property type="entry name" value="NAD(P)-bd_dom_sf"/>
</dbReference>
<reference evidence="5 6" key="1">
    <citation type="submission" date="2018-11" db="EMBL/GenBank/DDBJ databases">
        <authorList>
            <person name="Li F."/>
        </authorList>
    </citation>
    <scope>NUCLEOTIDE SEQUENCE [LARGE SCALE GENOMIC DNA]</scope>
    <source>
        <strain evidence="5 6">Gsoil 097</strain>
    </source>
</reference>
<dbReference type="GO" id="GO:0016020">
    <property type="term" value="C:membrane"/>
    <property type="evidence" value="ECO:0007669"/>
    <property type="project" value="TreeGrafter"/>
</dbReference>
<evidence type="ECO:0000256" key="3">
    <source>
        <dbReference type="RuleBase" id="RU000363"/>
    </source>
</evidence>
<dbReference type="Proteomes" id="UP000267128">
    <property type="component" value="Unassembled WGS sequence"/>
</dbReference>
<dbReference type="SMART" id="SM00822">
    <property type="entry name" value="PKS_KR"/>
    <property type="match status" value="1"/>
</dbReference>